<evidence type="ECO:0000256" key="5">
    <source>
        <dbReference type="ARBA" id="ARBA00022898"/>
    </source>
</evidence>
<dbReference type="InterPro" id="IPR000644">
    <property type="entry name" value="CBS_dom"/>
</dbReference>
<dbReference type="Gene3D" id="3.40.640.10">
    <property type="entry name" value="Type I PLP-dependent aspartate aminotransferase-like (Major domain)"/>
    <property type="match status" value="1"/>
</dbReference>
<organism evidence="12 13">
    <name type="scientific">Algoriphagus yeomjeoni</name>
    <dbReference type="NCBI Taxonomy" id="291403"/>
    <lineage>
        <taxon>Bacteria</taxon>
        <taxon>Pseudomonadati</taxon>
        <taxon>Bacteroidota</taxon>
        <taxon>Cytophagia</taxon>
        <taxon>Cytophagales</taxon>
        <taxon>Cyclobacteriaceae</taxon>
        <taxon>Algoriphagus</taxon>
    </lineage>
</organism>
<comment type="catalytic activity">
    <reaction evidence="7">
        <text>GDP-alpha-D-perosamine + 2-oxoglutarate = GDP-4-dehydro-alpha-D-rhamnose + L-glutamate</text>
        <dbReference type="Rhea" id="RHEA:36779"/>
        <dbReference type="ChEBI" id="CHEBI:16810"/>
        <dbReference type="ChEBI" id="CHEBI:29985"/>
        <dbReference type="ChEBI" id="CHEBI:57964"/>
        <dbReference type="ChEBI" id="CHEBI:73996"/>
        <dbReference type="EC" id="2.6.1.102"/>
    </reaction>
</comment>
<feature type="domain" description="CBS" evidence="11">
    <location>
        <begin position="6"/>
        <end position="29"/>
    </location>
</feature>
<dbReference type="EC" id="2.6.1.102" evidence="8"/>
<evidence type="ECO:0000256" key="8">
    <source>
        <dbReference type="ARBA" id="ARBA00066317"/>
    </source>
</evidence>
<dbReference type="GO" id="GO:0030170">
    <property type="term" value="F:pyridoxal phosphate binding"/>
    <property type="evidence" value="ECO:0007669"/>
    <property type="project" value="TreeGrafter"/>
</dbReference>
<dbReference type="InterPro" id="IPR015424">
    <property type="entry name" value="PyrdxlP-dep_Trfase"/>
</dbReference>
<evidence type="ECO:0000256" key="4">
    <source>
        <dbReference type="ARBA" id="ARBA00022679"/>
    </source>
</evidence>
<dbReference type="InterPro" id="IPR015422">
    <property type="entry name" value="PyrdxlP-dep_Trfase_small"/>
</dbReference>
<evidence type="ECO:0000256" key="7">
    <source>
        <dbReference type="ARBA" id="ARBA00051587"/>
    </source>
</evidence>
<gene>
    <name evidence="12" type="ORF">LV83_02542</name>
</gene>
<dbReference type="Gene3D" id="3.90.1150.10">
    <property type="entry name" value="Aspartate Aminotransferase, domain 1"/>
    <property type="match status" value="1"/>
</dbReference>
<dbReference type="PANTHER" id="PTHR30244">
    <property type="entry name" value="TRANSAMINASE"/>
    <property type="match status" value="1"/>
</dbReference>
<evidence type="ECO:0000256" key="3">
    <source>
        <dbReference type="ARBA" id="ARBA00022576"/>
    </source>
</evidence>
<dbReference type="InterPro" id="IPR046342">
    <property type="entry name" value="CBS_dom_sf"/>
</dbReference>
<dbReference type="SUPFAM" id="SSF54631">
    <property type="entry name" value="CBS-domain pair"/>
    <property type="match status" value="1"/>
</dbReference>
<accession>A0A327PB26</accession>
<comment type="caution">
    <text evidence="12">The sequence shown here is derived from an EMBL/GenBank/DDBJ whole genome shotgun (WGS) entry which is preliminary data.</text>
</comment>
<dbReference type="InterPro" id="IPR000653">
    <property type="entry name" value="DegT/StrS_aminotransferase"/>
</dbReference>
<dbReference type="GO" id="GO:0102933">
    <property type="term" value="F:GDP-4-dehydro-6-deoxy-D-mannose-4-aminotransferase activity"/>
    <property type="evidence" value="ECO:0007669"/>
    <property type="project" value="UniProtKB-EC"/>
</dbReference>
<comment type="similarity">
    <text evidence="6 10">Belongs to the DegT/DnrJ/EryC1 family.</text>
</comment>
<dbReference type="PANTHER" id="PTHR30244:SF34">
    <property type="entry name" value="DTDP-4-AMINO-4,6-DIDEOXYGALACTOSE TRANSAMINASE"/>
    <property type="match status" value="1"/>
</dbReference>
<comment type="pathway">
    <text evidence="2">Bacterial outer membrane biogenesis; LPS O-antigen biosynthesis.</text>
</comment>
<dbReference type="EMBL" id="QLLK01000006">
    <property type="protein sequence ID" value="RAI89500.1"/>
    <property type="molecule type" value="Genomic_DNA"/>
</dbReference>
<dbReference type="FunFam" id="3.40.640.10:FF:000090">
    <property type="entry name" value="Pyridoxal phosphate-dependent aminotransferase"/>
    <property type="match status" value="1"/>
</dbReference>
<proteinExistence type="inferred from homology"/>
<keyword evidence="4" id="KW-0808">Transferase</keyword>
<evidence type="ECO:0000256" key="1">
    <source>
        <dbReference type="ARBA" id="ARBA00001933"/>
    </source>
</evidence>
<dbReference type="AlphaFoldDB" id="A0A327PB26"/>
<dbReference type="Pfam" id="PF00571">
    <property type="entry name" value="CBS"/>
    <property type="match status" value="1"/>
</dbReference>
<dbReference type="Gene3D" id="3.10.580.10">
    <property type="entry name" value="CBS-domain"/>
    <property type="match status" value="1"/>
</dbReference>
<keyword evidence="13" id="KW-1185">Reference proteome</keyword>
<evidence type="ECO:0000256" key="10">
    <source>
        <dbReference type="RuleBase" id="RU004508"/>
    </source>
</evidence>
<name>A0A327PB26_9BACT</name>
<evidence type="ECO:0000259" key="11">
    <source>
        <dbReference type="Pfam" id="PF00571"/>
    </source>
</evidence>
<dbReference type="Pfam" id="PF01041">
    <property type="entry name" value="DegT_DnrJ_EryC1"/>
    <property type="match status" value="1"/>
</dbReference>
<dbReference type="Proteomes" id="UP000249610">
    <property type="component" value="Unassembled WGS sequence"/>
</dbReference>
<evidence type="ECO:0000313" key="13">
    <source>
        <dbReference type="Proteomes" id="UP000249610"/>
    </source>
</evidence>
<evidence type="ECO:0000256" key="6">
    <source>
        <dbReference type="ARBA" id="ARBA00037999"/>
    </source>
</evidence>
<dbReference type="CDD" id="cd00616">
    <property type="entry name" value="AHBA_syn"/>
    <property type="match status" value="1"/>
</dbReference>
<comment type="cofactor">
    <cofactor evidence="1">
        <name>pyridoxal 5'-phosphate</name>
        <dbReference type="ChEBI" id="CHEBI:597326"/>
    </cofactor>
</comment>
<dbReference type="SUPFAM" id="SSF53383">
    <property type="entry name" value="PLP-dependent transferases"/>
    <property type="match status" value="1"/>
</dbReference>
<keyword evidence="5 10" id="KW-0663">Pyridoxal phosphate</keyword>
<evidence type="ECO:0000256" key="9">
    <source>
        <dbReference type="ARBA" id="ARBA00074221"/>
    </source>
</evidence>
<protein>
    <recommendedName>
        <fullName evidence="9">GDP-perosamine synthase</fullName>
        <ecNumber evidence="8">2.6.1.102</ecNumber>
    </recommendedName>
</protein>
<sequence>MGTGVLFIVNNETKLVGIITDGDIRRSLLKDISLEEEISVIMNRNFISLPVGASNQAILESLNDKIKIVPLLNNEGAIVDYATRNRLRKIPIASPQLEGNELAYVSDCIKTNWISSQGKYVREFESIFSNYHRGYHSVAVSNGTVALHLAMEALGIGDGDEVIVPDLTFAASINAIIYTGATPVLVDVDPNSWNLNPELVRRAITNRTKAIMPVHLYGQPCDMNKLMELANEFNLKVIEDCAEALGSKYQGQPVGSFGDAATYSFFGNKTITTGEGGMVLFKDQSVFELATVLRDHGMNKKRRYWHDVVGYNYRLTNLQAAIGVAQFERLATFVDRKRVAADSYNAVLSKSPYFEIPQSEGLNFNSYWLYTFLIRDNAPFDRVEFMDYMTNKSIETRPIFYPLHEMPPYQAYGDSKELMVSESISKRGVSLPSSVNLMEGELEYICRTISEFLDEKEAIQV</sequence>
<dbReference type="GO" id="GO:0000271">
    <property type="term" value="P:polysaccharide biosynthetic process"/>
    <property type="evidence" value="ECO:0007669"/>
    <property type="project" value="TreeGrafter"/>
</dbReference>
<keyword evidence="3" id="KW-0032">Aminotransferase</keyword>
<dbReference type="InterPro" id="IPR015421">
    <property type="entry name" value="PyrdxlP-dep_Trfase_major"/>
</dbReference>
<evidence type="ECO:0000256" key="2">
    <source>
        <dbReference type="ARBA" id="ARBA00005125"/>
    </source>
</evidence>
<evidence type="ECO:0000313" key="12">
    <source>
        <dbReference type="EMBL" id="RAI89500.1"/>
    </source>
</evidence>
<reference evidence="12 13" key="1">
    <citation type="submission" date="2018-06" db="EMBL/GenBank/DDBJ databases">
        <title>Genomic Encyclopedia of Archaeal and Bacterial Type Strains, Phase II (KMG-II): from individual species to whole genera.</title>
        <authorList>
            <person name="Goeker M."/>
        </authorList>
    </citation>
    <scope>NUCLEOTIDE SEQUENCE [LARGE SCALE GENOMIC DNA]</scope>
    <source>
        <strain evidence="12 13">DSM 23446</strain>
    </source>
</reference>